<organism evidence="1 2">
    <name type="scientific">Lupinus albus</name>
    <name type="common">White lupine</name>
    <name type="synonym">Lupinus termis</name>
    <dbReference type="NCBI Taxonomy" id="3870"/>
    <lineage>
        <taxon>Eukaryota</taxon>
        <taxon>Viridiplantae</taxon>
        <taxon>Streptophyta</taxon>
        <taxon>Embryophyta</taxon>
        <taxon>Tracheophyta</taxon>
        <taxon>Spermatophyta</taxon>
        <taxon>Magnoliopsida</taxon>
        <taxon>eudicotyledons</taxon>
        <taxon>Gunneridae</taxon>
        <taxon>Pentapetalae</taxon>
        <taxon>rosids</taxon>
        <taxon>fabids</taxon>
        <taxon>Fabales</taxon>
        <taxon>Fabaceae</taxon>
        <taxon>Papilionoideae</taxon>
        <taxon>50 kb inversion clade</taxon>
        <taxon>genistoids sensu lato</taxon>
        <taxon>core genistoids</taxon>
        <taxon>Genisteae</taxon>
        <taxon>Lupinus</taxon>
    </lineage>
</organism>
<evidence type="ECO:0000313" key="2">
    <source>
        <dbReference type="Proteomes" id="UP000447434"/>
    </source>
</evidence>
<protein>
    <submittedName>
        <fullName evidence="1">Uncharacterized protein</fullName>
    </submittedName>
</protein>
<reference evidence="2" key="1">
    <citation type="journal article" date="2020" name="Nat. Commun.">
        <title>Genome sequence of the cluster root forming white lupin.</title>
        <authorList>
            <person name="Hufnagel B."/>
            <person name="Marques A."/>
            <person name="Soriano A."/>
            <person name="Marques L."/>
            <person name="Divol F."/>
            <person name="Doumas P."/>
            <person name="Sallet E."/>
            <person name="Mancinotti D."/>
            <person name="Carrere S."/>
            <person name="Marande W."/>
            <person name="Arribat S."/>
            <person name="Keller J."/>
            <person name="Huneau C."/>
            <person name="Blein T."/>
            <person name="Aime D."/>
            <person name="Laguerre M."/>
            <person name="Taylor J."/>
            <person name="Schubert V."/>
            <person name="Nelson M."/>
            <person name="Geu-Flores F."/>
            <person name="Crespi M."/>
            <person name="Gallardo-Guerrero K."/>
            <person name="Delaux P.-M."/>
            <person name="Salse J."/>
            <person name="Berges H."/>
            <person name="Guyot R."/>
            <person name="Gouzy J."/>
            <person name="Peret B."/>
        </authorList>
    </citation>
    <scope>NUCLEOTIDE SEQUENCE [LARGE SCALE GENOMIC DNA]</scope>
    <source>
        <strain evidence="2">cv. Amiga</strain>
    </source>
</reference>
<evidence type="ECO:0000313" key="1">
    <source>
        <dbReference type="EMBL" id="KAE9619063.1"/>
    </source>
</evidence>
<dbReference type="AlphaFoldDB" id="A0A6A4R006"/>
<sequence>MVGIWSRSNDKSVMVFCNSEACLEELVDDIKTKSLIWIRRKHKPNLCLGTNGFLILS</sequence>
<comment type="caution">
    <text evidence="1">The sequence shown here is derived from an EMBL/GenBank/DDBJ whole genome shotgun (WGS) entry which is preliminary data.</text>
</comment>
<accession>A0A6A4R006</accession>
<proteinExistence type="predicted"/>
<dbReference type="EMBL" id="WOCE01000002">
    <property type="protein sequence ID" value="KAE9619063.1"/>
    <property type="molecule type" value="Genomic_DNA"/>
</dbReference>
<dbReference type="Proteomes" id="UP000447434">
    <property type="component" value="Chromosome 2"/>
</dbReference>
<gene>
    <name evidence="1" type="ORF">Lalb_Chr02g0149221</name>
</gene>
<name>A0A6A4R006_LUPAL</name>
<keyword evidence="2" id="KW-1185">Reference proteome</keyword>